<keyword evidence="1" id="KW-0812">Transmembrane</keyword>
<dbReference type="EMBL" id="CP115965">
    <property type="protein sequence ID" value="WZW99260.1"/>
    <property type="molecule type" value="Genomic_DNA"/>
</dbReference>
<protein>
    <submittedName>
        <fullName evidence="2">EcsC family protein</fullName>
    </submittedName>
</protein>
<reference evidence="2 3" key="1">
    <citation type="journal article" date="2023" name="Environ Microbiome">
        <title>A coral-associated actinobacterium mitigates coral bleaching under heat stress.</title>
        <authorList>
            <person name="Li J."/>
            <person name="Zou Y."/>
            <person name="Li Q."/>
            <person name="Zhang J."/>
            <person name="Bourne D.G."/>
            <person name="Lyu Y."/>
            <person name="Liu C."/>
            <person name="Zhang S."/>
        </authorList>
    </citation>
    <scope>NUCLEOTIDE SEQUENCE [LARGE SCALE GENOMIC DNA]</scope>
    <source>
        <strain evidence="2 3">SCSIO 13291</strain>
    </source>
</reference>
<dbReference type="InterPro" id="IPR024787">
    <property type="entry name" value="EcsC"/>
</dbReference>
<dbReference type="Proteomes" id="UP001434337">
    <property type="component" value="Chromosome"/>
</dbReference>
<gene>
    <name evidence="2" type="ORF">PCC79_03420</name>
</gene>
<organism evidence="2 3">
    <name type="scientific">Propioniciclava soli</name>
    <dbReference type="NCBI Taxonomy" id="2775081"/>
    <lineage>
        <taxon>Bacteria</taxon>
        <taxon>Bacillati</taxon>
        <taxon>Actinomycetota</taxon>
        <taxon>Actinomycetes</taxon>
        <taxon>Propionibacteriales</taxon>
        <taxon>Propionibacteriaceae</taxon>
        <taxon>Propioniciclava</taxon>
    </lineage>
</organism>
<feature type="transmembrane region" description="Helical" evidence="1">
    <location>
        <begin position="82"/>
        <end position="102"/>
    </location>
</feature>
<proteinExistence type="predicted"/>
<dbReference type="Pfam" id="PF12787">
    <property type="entry name" value="EcsC"/>
    <property type="match status" value="1"/>
</dbReference>
<keyword evidence="1" id="KW-0472">Membrane</keyword>
<keyword evidence="3" id="KW-1185">Reference proteome</keyword>
<accession>A0ABZ3CBX2</accession>
<evidence type="ECO:0000313" key="3">
    <source>
        <dbReference type="Proteomes" id="UP001434337"/>
    </source>
</evidence>
<evidence type="ECO:0000256" key="1">
    <source>
        <dbReference type="SAM" id="Phobius"/>
    </source>
</evidence>
<dbReference type="RefSeq" id="WP_232549616.1">
    <property type="nucleotide sequence ID" value="NZ_CP115965.1"/>
</dbReference>
<evidence type="ECO:0000313" key="2">
    <source>
        <dbReference type="EMBL" id="WZW99260.1"/>
    </source>
</evidence>
<keyword evidence="1" id="KW-1133">Transmembrane helix</keyword>
<sequence>MGLFDLFRRENVAVTRSALDEANDPDGTSDSISQLIQQLTGVGIDGVGPFDSATKVARDALARENGDVEKAIRRVRGQHQRLAGAGGFITNLGGFATMLVAVPANVFQFYVLATRMTAATAHLRGYDLSDDRIRTAVLLTLVGSNSTDILSRAGLPVTGGAAVAFASSSLPRAALMVVQKAVGFRILRTAGTRIFSRAGRLVPVLGGAIGAGVDLAMMTSIADQAHQEFPPR</sequence>
<name>A0ABZ3CBX2_9ACTN</name>